<feature type="transmembrane region" description="Helical" evidence="1">
    <location>
        <begin position="276"/>
        <end position="295"/>
    </location>
</feature>
<evidence type="ECO:0000313" key="2">
    <source>
        <dbReference type="EMBL" id="KAA8822468.1"/>
    </source>
</evidence>
<dbReference type="Proteomes" id="UP000374630">
    <property type="component" value="Unassembled WGS sequence"/>
</dbReference>
<sequence>MARRNGSGTSRRTTTQSQWPLGAVWRQVRRTLLGQPGMALLLVLVTALVGGGLGLAEANMRQSAFDYQSRLTASGQYVLKASARTETGEGLLSAAACAGLNWVPGVKTATGFASGETTYLSATIAKAPGEYMSVQHVVGDFAPMLDPSSASRFDDGVYIDAALAGRIGIAEGMRIGLTTSGAGGEASTRTVTAHLLDMSARKFNESQVLYAAGPTTGTVGECLVEFEPGAYSDDSRKMVAAALDDGRTIVSITPFLAEDTNAVPPLEQYRGRISRWFWLASGLVCFLALFMPLVFRRHEFALYRSVGAGANPTALIHAISGALILLVGHVAGFLWMILIFAWTHRSLPDMIGTLAMTAGASFCVALFLTTIGCMALARGNMASFIQKRL</sequence>
<dbReference type="EMBL" id="RZOA01000002">
    <property type="protein sequence ID" value="KAA8824470.1"/>
    <property type="molecule type" value="Genomic_DNA"/>
</dbReference>
<dbReference type="AlphaFoldDB" id="A0A5J5E5C4"/>
<dbReference type="Proteomes" id="UP000345527">
    <property type="component" value="Unassembled WGS sequence"/>
</dbReference>
<feature type="transmembrane region" description="Helical" evidence="1">
    <location>
        <begin position="315"/>
        <end position="342"/>
    </location>
</feature>
<feature type="transmembrane region" description="Helical" evidence="1">
    <location>
        <begin position="354"/>
        <end position="377"/>
    </location>
</feature>
<name>A0A5J5E5C4_9BIFI</name>
<keyword evidence="5" id="KW-1185">Reference proteome</keyword>
<evidence type="ECO:0000313" key="3">
    <source>
        <dbReference type="EMBL" id="KAA8824470.1"/>
    </source>
</evidence>
<comment type="caution">
    <text evidence="3">The sequence shown here is derived from an EMBL/GenBank/DDBJ whole genome shotgun (WGS) entry which is preliminary data.</text>
</comment>
<gene>
    <name evidence="3" type="ORF">EM848_01275</name>
    <name evidence="2" type="ORF">EMO90_00250</name>
</gene>
<keyword evidence="1" id="KW-1133">Transmembrane helix</keyword>
<evidence type="ECO:0000313" key="4">
    <source>
        <dbReference type="Proteomes" id="UP000345527"/>
    </source>
</evidence>
<keyword evidence="1" id="KW-0472">Membrane</keyword>
<protein>
    <recommendedName>
        <fullName evidence="6">ABC transporter permease</fullName>
    </recommendedName>
</protein>
<evidence type="ECO:0008006" key="6">
    <source>
        <dbReference type="Google" id="ProtNLM"/>
    </source>
</evidence>
<organism evidence="3 4">
    <name type="scientific">Bifidobacterium vespertilionis</name>
    <dbReference type="NCBI Taxonomy" id="2562524"/>
    <lineage>
        <taxon>Bacteria</taxon>
        <taxon>Bacillati</taxon>
        <taxon>Actinomycetota</taxon>
        <taxon>Actinomycetes</taxon>
        <taxon>Bifidobacteriales</taxon>
        <taxon>Bifidobacteriaceae</taxon>
        <taxon>Bifidobacterium</taxon>
    </lineage>
</organism>
<keyword evidence="1" id="KW-0812">Transmembrane</keyword>
<reference evidence="4 5" key="1">
    <citation type="journal article" date="2019" name="Syst. Appl. Microbiol.">
        <title>Characterization of Bifidobacterium species in feaces of the Egyptian fruit bat: Description of B. vespertilionis sp. nov. and B. rousetti sp. nov.</title>
        <authorList>
            <person name="Modesto M."/>
            <person name="Satti M."/>
            <person name="Watanabe K."/>
            <person name="Puglisi E."/>
            <person name="Morelli L."/>
            <person name="Huang C.-H."/>
            <person name="Liou J.-S."/>
            <person name="Miyashita M."/>
            <person name="Tamura T."/>
            <person name="Saito S."/>
            <person name="Mori K."/>
            <person name="Huang L."/>
            <person name="Sciavilla P."/>
            <person name="Sandri C."/>
            <person name="Spiezio C."/>
            <person name="Vitali F."/>
            <person name="Cavalieri D."/>
            <person name="Perpetuini G."/>
            <person name="Tofalo R."/>
            <person name="Bonetti A."/>
            <person name="Arita M."/>
            <person name="Mattarelli P."/>
        </authorList>
    </citation>
    <scope>NUCLEOTIDE SEQUENCE [LARGE SCALE GENOMIC DNA]</scope>
    <source>
        <strain evidence="2 5">RST16</strain>
        <strain evidence="3 4">RST8</strain>
    </source>
</reference>
<dbReference type="OrthoDB" id="3233520at2"/>
<evidence type="ECO:0000313" key="5">
    <source>
        <dbReference type="Proteomes" id="UP000374630"/>
    </source>
</evidence>
<proteinExistence type="predicted"/>
<evidence type="ECO:0000256" key="1">
    <source>
        <dbReference type="SAM" id="Phobius"/>
    </source>
</evidence>
<dbReference type="EMBL" id="RZNZ01000001">
    <property type="protein sequence ID" value="KAA8822468.1"/>
    <property type="molecule type" value="Genomic_DNA"/>
</dbReference>
<dbReference type="RefSeq" id="WP_150353204.1">
    <property type="nucleotide sequence ID" value="NZ_RZNZ01000001.1"/>
</dbReference>
<accession>A0A5J5E5C4</accession>
<feature type="transmembrane region" description="Helical" evidence="1">
    <location>
        <begin position="38"/>
        <end position="56"/>
    </location>
</feature>